<dbReference type="Gene3D" id="3.40.710.10">
    <property type="entry name" value="DD-peptidase/beta-lactamase superfamily"/>
    <property type="match status" value="1"/>
</dbReference>
<dbReference type="Gene3D" id="2.120.10.30">
    <property type="entry name" value="TolB, C-terminal domain"/>
    <property type="match status" value="2"/>
</dbReference>
<dbReference type="RefSeq" id="WP_273941928.1">
    <property type="nucleotide sequence ID" value="NZ_CP097263.1"/>
</dbReference>
<protein>
    <submittedName>
        <fullName evidence="6">Serine hydrolase</fullName>
    </submittedName>
</protein>
<sequence length="1068" mass="115230">MTRRSQIDDLYDVTIPAQSVLSPDGSRIVYVLRTTDREEDQLVRQLWEVDTSGGEPRRITQGPKDSSPAWSPDGTKIAFLRDDQVWLLETGEPRQLTTLPLGAGAPRWSPDGTKIAFTAVVGPAESTAPIVVNRLDYKFDGIGLFGEKRRHVHVLDVESGDVRQVTFGDWHASAPAWSPDGTQLAFAAARDDNLDLNFRSAAYVVKIGGEPRLVGTAEGSCSTVGWTADGTALLVVGRTNTEIGTARLLRVSLDGETVDLTEPLDRTVLTGEPGYPGGLPQSIGDTVYFTARDRGCTHLYALRDGEIRKILGSAGTVVFEMNAVGGKAAVVLTTPTSYGEVVVVDLESGDVDKLTAHGANDIEFFAHEHREFTISDGTVVHGMLLRDPSRKGPLPLLLDIHGGPHNAWTGAADYIRGYQQVLAARGWAVLLLNVRGSDGYGEEFVTAALGAWGTADGKDFLEPLDQLVSEGIADPDRLAVTGYSYGGYMTCYLTSRDNRFAVAVAGGVVADTISMAGTSDSGHWLTALERAGVESSPLTYVDNVRTPTLILHGTADERCPVGQAEQWFSALRTRGVPTQMVLYPGASHGSVFIGKPSHHIDYNRRVVDWLEQRAPIRADHWRRRLAELAVKHSIPGAALGILRGDEVVTVSAGVLSKATGVPVTDDSVFQIGSITKTWTATLAMQLVDEGRLDLDAPVVDVLPELRLSDSDVGKQVTLRHLLTHTSGIDGDVFTDTGRGDDCVAKYVDRLDEAAQVHPLGATLSYCNSGFVLAGRMIEELTGKTWDGALRERLIDRLGLKRTVTLPEEAILLSAAIGHEAPAGQEPQPVDTFLLPRSLGPAGLITASAADVLAFAKLHLTGGLAPNGEPLLSESSAAVMTERHAELPNKYVFGDSWGLGWMRFDWDGHLAVGHDGGTRGQSAYLRIVPELGLAVTLLTNGDNAMDLYQELFRELFAEIAGISLPPVVEPPAVPVDVDAGPYFGTYERAGSRIEIFAGDHGPRIRNTVTGTMAEIMPEPVTEHDLIPVTDTLFVARSDGRQWWTPIVFFSLPTGEPYMQISVRTYPKVD</sequence>
<accession>A0ABV6N7Z8</accession>
<dbReference type="Gene3D" id="3.40.50.1820">
    <property type="entry name" value="alpha/beta hydrolase"/>
    <property type="match status" value="1"/>
</dbReference>
<dbReference type="InterPro" id="IPR001375">
    <property type="entry name" value="Peptidase_S9_cat"/>
</dbReference>
<dbReference type="SUPFAM" id="SSF56601">
    <property type="entry name" value="beta-lactamase/transpeptidase-like"/>
    <property type="match status" value="1"/>
</dbReference>
<keyword evidence="2" id="KW-0720">Serine protease</keyword>
<evidence type="ECO:0000313" key="6">
    <source>
        <dbReference type="EMBL" id="MFC0548659.1"/>
    </source>
</evidence>
<evidence type="ECO:0000313" key="7">
    <source>
        <dbReference type="Proteomes" id="UP001589810"/>
    </source>
</evidence>
<evidence type="ECO:0000259" key="4">
    <source>
        <dbReference type="Pfam" id="PF00144"/>
    </source>
</evidence>
<evidence type="ECO:0000259" key="5">
    <source>
        <dbReference type="Pfam" id="PF00326"/>
    </source>
</evidence>
<feature type="region of interest" description="Disordered" evidence="3">
    <location>
        <begin position="52"/>
        <end position="72"/>
    </location>
</feature>
<gene>
    <name evidence="6" type="ORF">ACFFH7_44630</name>
</gene>
<dbReference type="InterPro" id="IPR029058">
    <property type="entry name" value="AB_hydrolase_fold"/>
</dbReference>
<evidence type="ECO:0000256" key="1">
    <source>
        <dbReference type="ARBA" id="ARBA00022801"/>
    </source>
</evidence>
<evidence type="ECO:0000256" key="3">
    <source>
        <dbReference type="SAM" id="MobiDB-lite"/>
    </source>
</evidence>
<evidence type="ECO:0000256" key="2">
    <source>
        <dbReference type="ARBA" id="ARBA00022825"/>
    </source>
</evidence>
<dbReference type="InterPro" id="IPR001466">
    <property type="entry name" value="Beta-lactam-related"/>
</dbReference>
<dbReference type="InterPro" id="IPR012338">
    <property type="entry name" value="Beta-lactam/transpept-like"/>
</dbReference>
<dbReference type="InterPro" id="IPR011659">
    <property type="entry name" value="WD40"/>
</dbReference>
<comment type="caution">
    <text evidence="6">The sequence shown here is derived from an EMBL/GenBank/DDBJ whole genome shotgun (WGS) entry which is preliminary data.</text>
</comment>
<dbReference type="SUPFAM" id="SSF53474">
    <property type="entry name" value="alpha/beta-Hydrolases"/>
    <property type="match status" value="1"/>
</dbReference>
<dbReference type="InterPro" id="IPR011042">
    <property type="entry name" value="6-blade_b-propeller_TolB-like"/>
</dbReference>
<keyword evidence="7" id="KW-1185">Reference proteome</keyword>
<dbReference type="PANTHER" id="PTHR42776:SF27">
    <property type="entry name" value="DIPEPTIDYL PEPTIDASE FAMILY MEMBER 6"/>
    <property type="match status" value="1"/>
</dbReference>
<dbReference type="Pfam" id="PF00326">
    <property type="entry name" value="Peptidase_S9"/>
    <property type="match status" value="1"/>
</dbReference>
<reference evidence="6 7" key="1">
    <citation type="submission" date="2024-09" db="EMBL/GenBank/DDBJ databases">
        <authorList>
            <person name="Sun Q."/>
            <person name="Mori K."/>
        </authorList>
    </citation>
    <scope>NUCLEOTIDE SEQUENCE [LARGE SCALE GENOMIC DNA]</scope>
    <source>
        <strain evidence="6 7">TBRC 1432</strain>
    </source>
</reference>
<feature type="domain" description="Beta-lactamase-related" evidence="4">
    <location>
        <begin position="622"/>
        <end position="944"/>
    </location>
</feature>
<keyword evidence="1 6" id="KW-0378">Hydrolase</keyword>
<dbReference type="Pfam" id="PF07676">
    <property type="entry name" value="PD40"/>
    <property type="match status" value="3"/>
</dbReference>
<dbReference type="Pfam" id="PF00144">
    <property type="entry name" value="Beta-lactamase"/>
    <property type="match status" value="1"/>
</dbReference>
<keyword evidence="2" id="KW-0645">Protease</keyword>
<dbReference type="Proteomes" id="UP001589810">
    <property type="component" value="Unassembled WGS sequence"/>
</dbReference>
<organism evidence="6 7">
    <name type="scientific">Kutzneria chonburiensis</name>
    <dbReference type="NCBI Taxonomy" id="1483604"/>
    <lineage>
        <taxon>Bacteria</taxon>
        <taxon>Bacillati</taxon>
        <taxon>Actinomycetota</taxon>
        <taxon>Actinomycetes</taxon>
        <taxon>Pseudonocardiales</taxon>
        <taxon>Pseudonocardiaceae</taxon>
        <taxon>Kutzneria</taxon>
    </lineage>
</organism>
<proteinExistence type="predicted"/>
<name>A0ABV6N7Z8_9PSEU</name>
<dbReference type="PANTHER" id="PTHR42776">
    <property type="entry name" value="SERINE PEPTIDASE S9 FAMILY MEMBER"/>
    <property type="match status" value="1"/>
</dbReference>
<dbReference type="GO" id="GO:0016787">
    <property type="term" value="F:hydrolase activity"/>
    <property type="evidence" value="ECO:0007669"/>
    <property type="project" value="UniProtKB-KW"/>
</dbReference>
<dbReference type="SUPFAM" id="SSF82171">
    <property type="entry name" value="DPP6 N-terminal domain-like"/>
    <property type="match status" value="1"/>
</dbReference>
<feature type="domain" description="Peptidase S9 prolyl oligopeptidase catalytic" evidence="5">
    <location>
        <begin position="419"/>
        <end position="612"/>
    </location>
</feature>
<dbReference type="EMBL" id="JBHLUD010000019">
    <property type="protein sequence ID" value="MFC0548659.1"/>
    <property type="molecule type" value="Genomic_DNA"/>
</dbReference>